<feature type="chain" id="PRO_5045480866" description="Secreted protein" evidence="1">
    <location>
        <begin position="27"/>
        <end position="359"/>
    </location>
</feature>
<accession>A0ABQ4F4I2</accession>
<comment type="caution">
    <text evidence="2">The sequence shown here is derived from an EMBL/GenBank/DDBJ whole genome shotgun (WGS) entry which is preliminary data.</text>
</comment>
<sequence length="359" mass="38627">MQRWVRVVTTGGLLVGLAAVSVPAQAGEGSASPLAAPGNWNVTEISEIPPGLLGLTKYSLVEPTSSGDVLVAAEDHYRQPDDRQPIRCWNGTDWTEIPKPAMTGDAGTQYRALGGASCTDFYVFDNADVPQRWHWNGSWWLNAPTGSRYPVDTVRAFAANDIWAFSSIASQGFHFNGTSWRQISIPVMDVDVAVGVSSSDFWLLGSVPNSSALLAYRRNGTTWTKGSLPATYKGYLHSTAGAASNNLYVLGTTMTPGYLRWDGTSWRHEQAPSGLTGYPQDIAYAGGTLWVTLGSGFLRLSNGQWSKEPYPVVDNPYGLHIFGLATDPRTETIFGAGYVGNSEVGGIRKAIIENVAQAG</sequence>
<evidence type="ECO:0000313" key="3">
    <source>
        <dbReference type="Proteomes" id="UP000621500"/>
    </source>
</evidence>
<dbReference type="Proteomes" id="UP000621500">
    <property type="component" value="Unassembled WGS sequence"/>
</dbReference>
<dbReference type="EMBL" id="BONX01000087">
    <property type="protein sequence ID" value="GIH01806.1"/>
    <property type="molecule type" value="Genomic_DNA"/>
</dbReference>
<organism evidence="2 3">
    <name type="scientific">Plantactinospora mayteni</name>
    <dbReference type="NCBI Taxonomy" id="566021"/>
    <lineage>
        <taxon>Bacteria</taxon>
        <taxon>Bacillati</taxon>
        <taxon>Actinomycetota</taxon>
        <taxon>Actinomycetes</taxon>
        <taxon>Micromonosporales</taxon>
        <taxon>Micromonosporaceae</taxon>
        <taxon>Plantactinospora</taxon>
    </lineage>
</organism>
<gene>
    <name evidence="2" type="ORF">Pma05_83780</name>
</gene>
<keyword evidence="3" id="KW-1185">Reference proteome</keyword>
<feature type="signal peptide" evidence="1">
    <location>
        <begin position="1"/>
        <end position="26"/>
    </location>
</feature>
<protein>
    <recommendedName>
        <fullName evidence="4">Secreted protein</fullName>
    </recommendedName>
</protein>
<evidence type="ECO:0000256" key="1">
    <source>
        <dbReference type="SAM" id="SignalP"/>
    </source>
</evidence>
<keyword evidence="1" id="KW-0732">Signal</keyword>
<evidence type="ECO:0000313" key="2">
    <source>
        <dbReference type="EMBL" id="GIH01806.1"/>
    </source>
</evidence>
<name>A0ABQ4F4I2_9ACTN</name>
<evidence type="ECO:0008006" key="4">
    <source>
        <dbReference type="Google" id="ProtNLM"/>
    </source>
</evidence>
<proteinExistence type="predicted"/>
<reference evidence="2 3" key="1">
    <citation type="submission" date="2021-01" db="EMBL/GenBank/DDBJ databases">
        <title>Whole genome shotgun sequence of Plantactinospora mayteni NBRC 109088.</title>
        <authorList>
            <person name="Komaki H."/>
            <person name="Tamura T."/>
        </authorList>
    </citation>
    <scope>NUCLEOTIDE SEQUENCE [LARGE SCALE GENOMIC DNA]</scope>
    <source>
        <strain evidence="2 3">NBRC 109088</strain>
    </source>
</reference>